<organism evidence="2 3">
    <name type="scientific">Gymnopilus junonius</name>
    <name type="common">Spectacular rustgill mushroom</name>
    <name type="synonym">Gymnopilus spectabilis subsp. junonius</name>
    <dbReference type="NCBI Taxonomy" id="109634"/>
    <lineage>
        <taxon>Eukaryota</taxon>
        <taxon>Fungi</taxon>
        <taxon>Dikarya</taxon>
        <taxon>Basidiomycota</taxon>
        <taxon>Agaricomycotina</taxon>
        <taxon>Agaricomycetes</taxon>
        <taxon>Agaricomycetidae</taxon>
        <taxon>Agaricales</taxon>
        <taxon>Agaricineae</taxon>
        <taxon>Hymenogastraceae</taxon>
        <taxon>Gymnopilus</taxon>
    </lineage>
</organism>
<evidence type="ECO:0000313" key="3">
    <source>
        <dbReference type="Proteomes" id="UP000724874"/>
    </source>
</evidence>
<reference evidence="2" key="1">
    <citation type="submission" date="2020-11" db="EMBL/GenBank/DDBJ databases">
        <authorList>
            <consortium name="DOE Joint Genome Institute"/>
            <person name="Ahrendt S."/>
            <person name="Riley R."/>
            <person name="Andreopoulos W."/>
            <person name="LaButti K."/>
            <person name="Pangilinan J."/>
            <person name="Ruiz-duenas F.J."/>
            <person name="Barrasa J.M."/>
            <person name="Sanchez-Garcia M."/>
            <person name="Camarero S."/>
            <person name="Miyauchi S."/>
            <person name="Serrano A."/>
            <person name="Linde D."/>
            <person name="Babiker R."/>
            <person name="Drula E."/>
            <person name="Ayuso-Fernandez I."/>
            <person name="Pacheco R."/>
            <person name="Padilla G."/>
            <person name="Ferreira P."/>
            <person name="Barriuso J."/>
            <person name="Kellner H."/>
            <person name="Castanera R."/>
            <person name="Alfaro M."/>
            <person name="Ramirez L."/>
            <person name="Pisabarro A.G."/>
            <person name="Kuo A."/>
            <person name="Tritt A."/>
            <person name="Lipzen A."/>
            <person name="He G."/>
            <person name="Yan M."/>
            <person name="Ng V."/>
            <person name="Cullen D."/>
            <person name="Martin F."/>
            <person name="Rosso M.-N."/>
            <person name="Henrissat B."/>
            <person name="Hibbett D."/>
            <person name="Martinez A.T."/>
            <person name="Grigoriev I.V."/>
        </authorList>
    </citation>
    <scope>NUCLEOTIDE SEQUENCE</scope>
    <source>
        <strain evidence="2">AH 44721</strain>
    </source>
</reference>
<protein>
    <submittedName>
        <fullName evidence="2">Uncharacterized protein</fullName>
    </submittedName>
</protein>
<accession>A0A9P5NJ83</accession>
<keyword evidence="1" id="KW-0812">Transmembrane</keyword>
<comment type="caution">
    <text evidence="2">The sequence shown here is derived from an EMBL/GenBank/DDBJ whole genome shotgun (WGS) entry which is preliminary data.</text>
</comment>
<keyword evidence="1" id="KW-1133">Transmembrane helix</keyword>
<dbReference type="Proteomes" id="UP000724874">
    <property type="component" value="Unassembled WGS sequence"/>
</dbReference>
<gene>
    <name evidence="2" type="ORF">CPB84DRAFT_1469524</name>
</gene>
<evidence type="ECO:0000313" key="2">
    <source>
        <dbReference type="EMBL" id="KAF8888375.1"/>
    </source>
</evidence>
<proteinExistence type="predicted"/>
<sequence>MAESQSTINEEGIIILPDNWAVCPDCLEKVNLGSAGIVNLTIHHRGSKKCKNGEKKRKAKSILRKRMTRRFQYILDFFLILHTQVLSAFFRISNPAVRI</sequence>
<dbReference type="AlphaFoldDB" id="A0A9P5NJ83"/>
<dbReference type="EMBL" id="JADNYJ010000085">
    <property type="protein sequence ID" value="KAF8888375.1"/>
    <property type="molecule type" value="Genomic_DNA"/>
</dbReference>
<feature type="transmembrane region" description="Helical" evidence="1">
    <location>
        <begin position="73"/>
        <end position="92"/>
    </location>
</feature>
<keyword evidence="3" id="KW-1185">Reference proteome</keyword>
<name>A0A9P5NJ83_GYMJU</name>
<keyword evidence="1" id="KW-0472">Membrane</keyword>
<evidence type="ECO:0000256" key="1">
    <source>
        <dbReference type="SAM" id="Phobius"/>
    </source>
</evidence>